<sequence>MKNDRSRNSSPATASSQSIRTPPTQSQPSFGYIDHRSYGSTSNNSAHSPSTIATSSPQSLSVPYQNNQTSQSQGYFGNMPFYNDYDPGLQYNPLPTNFPDLGPWNPSFNFTTSGGQHHPSLDLPAVAPLDNSAAMGNFLANNNNNNGFSSMHPMPPTANGNPPPVTYADYLYPQATATWTREEPDMGLNREQQMELMDCLQTDSGQIKWMIQESDALFHPNSTAAANGKG</sequence>
<evidence type="ECO:0000313" key="1">
    <source>
        <dbReference type="EMBL" id="KAK3055743.1"/>
    </source>
</evidence>
<evidence type="ECO:0000313" key="2">
    <source>
        <dbReference type="Proteomes" id="UP001186974"/>
    </source>
</evidence>
<dbReference type="Proteomes" id="UP001186974">
    <property type="component" value="Unassembled WGS sequence"/>
</dbReference>
<name>A0ACC3CY65_9PEZI</name>
<proteinExistence type="predicted"/>
<dbReference type="EMBL" id="JAWDJW010009790">
    <property type="protein sequence ID" value="KAK3055743.1"/>
    <property type="molecule type" value="Genomic_DNA"/>
</dbReference>
<accession>A0ACC3CY65</accession>
<keyword evidence="2" id="KW-1185">Reference proteome</keyword>
<organism evidence="1 2">
    <name type="scientific">Coniosporium uncinatum</name>
    <dbReference type="NCBI Taxonomy" id="93489"/>
    <lineage>
        <taxon>Eukaryota</taxon>
        <taxon>Fungi</taxon>
        <taxon>Dikarya</taxon>
        <taxon>Ascomycota</taxon>
        <taxon>Pezizomycotina</taxon>
        <taxon>Dothideomycetes</taxon>
        <taxon>Dothideomycetes incertae sedis</taxon>
        <taxon>Coniosporium</taxon>
    </lineage>
</organism>
<protein>
    <submittedName>
        <fullName evidence="1">Uncharacterized protein</fullName>
    </submittedName>
</protein>
<reference evidence="1" key="1">
    <citation type="submission" date="2024-09" db="EMBL/GenBank/DDBJ databases">
        <title>Black Yeasts Isolated from many extreme environments.</title>
        <authorList>
            <person name="Coleine C."/>
            <person name="Stajich J.E."/>
            <person name="Selbmann L."/>
        </authorList>
    </citation>
    <scope>NUCLEOTIDE SEQUENCE</scope>
    <source>
        <strain evidence="1">CCFEE 5737</strain>
    </source>
</reference>
<gene>
    <name evidence="1" type="ORF">LTS18_011778</name>
</gene>
<comment type="caution">
    <text evidence="1">The sequence shown here is derived from an EMBL/GenBank/DDBJ whole genome shotgun (WGS) entry which is preliminary data.</text>
</comment>